<keyword evidence="2" id="KW-0732">Signal</keyword>
<evidence type="ECO:0000259" key="5">
    <source>
        <dbReference type="Pfam" id="PF17162"/>
    </source>
</evidence>
<organism evidence="6 7">
    <name type="scientific">Dysgonomonas hofstadii</name>
    <dbReference type="NCBI Taxonomy" id="637886"/>
    <lineage>
        <taxon>Bacteria</taxon>
        <taxon>Pseudomonadati</taxon>
        <taxon>Bacteroidota</taxon>
        <taxon>Bacteroidia</taxon>
        <taxon>Bacteroidales</taxon>
        <taxon>Dysgonomonadaceae</taxon>
        <taxon>Dysgonomonas</taxon>
    </lineage>
</organism>
<proteinExistence type="predicted"/>
<evidence type="ECO:0000259" key="4">
    <source>
        <dbReference type="Pfam" id="PF17148"/>
    </source>
</evidence>
<reference evidence="6 7" key="1">
    <citation type="submission" date="2020-08" db="EMBL/GenBank/DDBJ databases">
        <title>Genomic Encyclopedia of Type Strains, Phase IV (KMG-IV): sequencing the most valuable type-strain genomes for metagenomic binning, comparative biology and taxonomic classification.</title>
        <authorList>
            <person name="Goeker M."/>
        </authorList>
    </citation>
    <scope>NUCLEOTIDE SEQUENCE [LARGE SCALE GENOMIC DNA]</scope>
    <source>
        <strain evidence="6 7">DSM 104969</strain>
    </source>
</reference>
<gene>
    <name evidence="6" type="ORF">GGR21_002272</name>
</gene>
<dbReference type="EMBL" id="JACIEP010000007">
    <property type="protein sequence ID" value="MBB4036370.1"/>
    <property type="molecule type" value="Genomic_DNA"/>
</dbReference>
<dbReference type="CDD" id="cd04276">
    <property type="entry name" value="ZnMc_MMP_like_2"/>
    <property type="match status" value="1"/>
</dbReference>
<dbReference type="InterPro" id="IPR034032">
    <property type="entry name" value="Zn_MMP-like_bac"/>
</dbReference>
<accession>A0A840CK72</accession>
<evidence type="ECO:0008006" key="8">
    <source>
        <dbReference type="Google" id="ProtNLM"/>
    </source>
</evidence>
<sequence length="840" mass="95500">MSKKTLILLSFLVLGITSSEAQIWPFKKKKKVEKKEAVAAAPKPATPASGPKKYGEVITKEAETNTGFFKVHKVKDKFYFELSDSIMGRDILVVNRISKAPVNRYKSLVGYPGDQIGENVIQFEEGPNNKVFIRNISYLEQSKDTLGMYLSVKNSNIQPIVATFNVEAIKKDSTDKSQNLIIDVTSFLNTDNNILFFDTRMKKYRGIGNFFADRSYIDTIKAFPINIEIKTVKTYAQAAPQGYPPQVAATFPNDPMTYELNSSLVLLPKEPMKPRFYDPRVGYFAVRYTDFDTNPQGIEYKSMITRWRLEPKDEDLQKYLNGELVEPKKPIVFYIDPATPKKWVPYLVAGVNDWQKAFEKAGFKNAIIGLEAPKDSTWSLEDARHSAIVYKPSDIPNASGPHVHDPRSGEIIETHINWYHNVMFLLRNWYMIQAGNVDKRAQKLLFEDELMGELIRFVSSHEVGHTLGLRHNFGSSATVPVENLRNKEWVEANGHTPSIMDYARFNYIAQPEDNITEKGLFPRIGIYDDWSIEWGYRYLPEYKTAEEEIPFSNKTIIEKLNQDKRYTFGTETDPDDPRNQNEDLGDNAMLASDYGIKNLQRIVPQIFAWTYEPNKGYDMARNIYNEVVSQYGRYMGHVAKNVAGIYRTPVTVEENKNAQEFVPKDIQKEAMLFLDKQLFVTPTWLIDNQLIDKAAVEPVSSIGNTQKRIVDRLVSKYTIDKMLRDETYNGAKAYTATNMFDDLKKSVWSELINGKQIDIYRRNLQKNYVNALISIVNPPAGSSAATMSRGAASDATAIARAQLTDLRQSLKNAAASSSGIKRSHCLDLVGQIEKALDITK</sequence>
<dbReference type="Gene3D" id="3.40.390.10">
    <property type="entry name" value="Collagenase (Catalytic Domain)"/>
    <property type="match status" value="1"/>
</dbReference>
<dbReference type="Proteomes" id="UP000555103">
    <property type="component" value="Unassembled WGS sequence"/>
</dbReference>
<protein>
    <recommendedName>
        <fullName evidence="8">Zinc-dependent metalloprotease</fullName>
    </recommendedName>
</protein>
<feature type="chain" id="PRO_5032465954" description="Zinc-dependent metalloprotease" evidence="2">
    <location>
        <begin position="22"/>
        <end position="840"/>
    </location>
</feature>
<dbReference type="InterPro" id="IPR033428">
    <property type="entry name" value="DUF5118"/>
</dbReference>
<dbReference type="Pfam" id="PF17162">
    <property type="entry name" value="DUF5118"/>
    <property type="match status" value="1"/>
</dbReference>
<evidence type="ECO:0000313" key="7">
    <source>
        <dbReference type="Proteomes" id="UP000555103"/>
    </source>
</evidence>
<dbReference type="RefSeq" id="WP_183307270.1">
    <property type="nucleotide sequence ID" value="NZ_JACIEP010000007.1"/>
</dbReference>
<dbReference type="SUPFAM" id="SSF55486">
    <property type="entry name" value="Metalloproteases ('zincins'), catalytic domain"/>
    <property type="match status" value="1"/>
</dbReference>
<evidence type="ECO:0000256" key="1">
    <source>
        <dbReference type="SAM" id="MobiDB-lite"/>
    </source>
</evidence>
<dbReference type="InterPro" id="IPR024079">
    <property type="entry name" value="MetalloPept_cat_dom_sf"/>
</dbReference>
<dbReference type="PANTHER" id="PTHR38478:SF1">
    <property type="entry name" value="ZINC DEPENDENT METALLOPROTEASE DOMAIN LIPOPROTEIN"/>
    <property type="match status" value="1"/>
</dbReference>
<keyword evidence="7" id="KW-1185">Reference proteome</keyword>
<dbReference type="Pfam" id="PF17148">
    <property type="entry name" value="DUF5117"/>
    <property type="match status" value="1"/>
</dbReference>
<feature type="domain" description="DUF5117" evidence="4">
    <location>
        <begin position="113"/>
        <end position="312"/>
    </location>
</feature>
<dbReference type="InterPro" id="IPR032534">
    <property type="entry name" value="EcxA_zinc-bd"/>
</dbReference>
<feature type="region of interest" description="Disordered" evidence="1">
    <location>
        <begin position="567"/>
        <end position="586"/>
    </location>
</feature>
<evidence type="ECO:0000259" key="3">
    <source>
        <dbReference type="Pfam" id="PF16313"/>
    </source>
</evidence>
<name>A0A840CK72_9BACT</name>
<feature type="domain" description="EcxA zinc-binding" evidence="3">
    <location>
        <begin position="446"/>
        <end position="752"/>
    </location>
</feature>
<dbReference type="InterPro" id="IPR033413">
    <property type="entry name" value="DUF5117"/>
</dbReference>
<comment type="caution">
    <text evidence="6">The sequence shown here is derived from an EMBL/GenBank/DDBJ whole genome shotgun (WGS) entry which is preliminary data.</text>
</comment>
<dbReference type="GO" id="GO:0008237">
    <property type="term" value="F:metallopeptidase activity"/>
    <property type="evidence" value="ECO:0007669"/>
    <property type="project" value="InterPro"/>
</dbReference>
<evidence type="ECO:0000256" key="2">
    <source>
        <dbReference type="SAM" id="SignalP"/>
    </source>
</evidence>
<feature type="signal peptide" evidence="2">
    <location>
        <begin position="1"/>
        <end position="21"/>
    </location>
</feature>
<dbReference type="Pfam" id="PF16313">
    <property type="entry name" value="DUF4953"/>
    <property type="match status" value="1"/>
</dbReference>
<feature type="domain" description="DUF5118" evidence="5">
    <location>
        <begin position="51"/>
        <end position="99"/>
    </location>
</feature>
<dbReference type="PANTHER" id="PTHR38478">
    <property type="entry name" value="PEPTIDASE M1A AND M12B"/>
    <property type="match status" value="1"/>
</dbReference>
<dbReference type="AlphaFoldDB" id="A0A840CK72"/>
<evidence type="ECO:0000313" key="6">
    <source>
        <dbReference type="EMBL" id="MBB4036370.1"/>
    </source>
</evidence>